<dbReference type="GO" id="GO:0004930">
    <property type="term" value="F:G protein-coupled receptor activity"/>
    <property type="evidence" value="ECO:0007669"/>
    <property type="project" value="InterPro"/>
</dbReference>
<evidence type="ECO:0000313" key="5">
    <source>
        <dbReference type="Proteomes" id="UP000324091"/>
    </source>
</evidence>
<dbReference type="AlphaFoldDB" id="A0A5C6PP82"/>
<dbReference type="Pfam" id="PF05296">
    <property type="entry name" value="TAS2R"/>
    <property type="match status" value="1"/>
</dbReference>
<dbReference type="Proteomes" id="UP000324091">
    <property type="component" value="Chromosome 1"/>
</dbReference>
<feature type="transmembrane region" description="Helical" evidence="3">
    <location>
        <begin position="60"/>
        <end position="77"/>
    </location>
</feature>
<feature type="region of interest" description="Disordered" evidence="2">
    <location>
        <begin position="355"/>
        <end position="411"/>
    </location>
</feature>
<feature type="transmembrane region" description="Helical" evidence="3">
    <location>
        <begin position="225"/>
        <end position="245"/>
    </location>
</feature>
<feature type="transmembrane region" description="Helical" evidence="3">
    <location>
        <begin position="6"/>
        <end position="23"/>
    </location>
</feature>
<dbReference type="EMBL" id="RHFK02000001">
    <property type="protein sequence ID" value="TWW80666.1"/>
    <property type="molecule type" value="Genomic_DNA"/>
</dbReference>
<dbReference type="GO" id="GO:0033038">
    <property type="term" value="F:bitter taste receptor activity"/>
    <property type="evidence" value="ECO:0007669"/>
    <property type="project" value="InterPro"/>
</dbReference>
<evidence type="ECO:0000256" key="3">
    <source>
        <dbReference type="SAM" id="Phobius"/>
    </source>
</evidence>
<feature type="transmembrane region" description="Helical" evidence="3">
    <location>
        <begin position="191"/>
        <end position="213"/>
    </location>
</feature>
<sequence length="540" mass="59117">MSAIVLNILINAFYIACLVRPFRGETPKQPLSLLLWTMLCCNLSFQALSTSMTTTVWLNFFYFIQIVPLKSPVFLWMKRNHKATIYCIWMVEKLIIGITVTSIVMFDVSVFSQISDLMSFNATFNSDTVFNKLPSHLIKLAKATMIMNEVYFVICLFIMSLSSLSTAIYLSRHLRQMASKVRSCSLFRSQVRVTVTGILQGALYVLLSTWILSHYLFYDIAAGPAAYMTLANITVINVYMMGTICKSGGGSGRVQAESCGPVAQSGTPALTKAFKDGPGIHSCPSSAGMDSEGTATCCSELKVPDEMKSVDDDDLQKLLPCLPLDVFSLSQDQVVLLPYASPLPFLLSADSPARARGLSRTPASSQAETKQRDYSPVVVPTSTWIQGEEGPMGSLSPPLQQSFCSRSTSERPRVMLTDALRPRLSRQVGLRGKAQRLQRRLQSHLHPSDPLPTLTEPSVDLPSLGEFSQSSQAVLRGLQGALDSEATLSSSSDDESQEVRGRSGAADLATRFPTVGDGSAVWTWLAKVNGEVTESDRETH</sequence>
<dbReference type="GO" id="GO:0016020">
    <property type="term" value="C:membrane"/>
    <property type="evidence" value="ECO:0007669"/>
    <property type="project" value="InterPro"/>
</dbReference>
<protein>
    <recommendedName>
        <fullName evidence="6">Taste receptor type 2</fullName>
    </recommendedName>
</protein>
<feature type="region of interest" description="Disordered" evidence="2">
    <location>
        <begin position="486"/>
        <end position="512"/>
    </location>
</feature>
<keyword evidence="3" id="KW-0472">Membrane</keyword>
<comment type="caution">
    <text evidence="4">The sequence shown here is derived from an EMBL/GenBank/DDBJ whole genome shotgun (WGS) entry which is preliminary data.</text>
</comment>
<evidence type="ECO:0008006" key="6">
    <source>
        <dbReference type="Google" id="ProtNLM"/>
    </source>
</evidence>
<dbReference type="InterPro" id="IPR007960">
    <property type="entry name" value="TAS2R"/>
</dbReference>
<keyword evidence="3" id="KW-1133">Transmembrane helix</keyword>
<name>A0A5C6PP82_9TELE</name>
<gene>
    <name evidence="4" type="ORF">D4764_01G0004810</name>
</gene>
<organism evidence="4 5">
    <name type="scientific">Takifugu flavidus</name>
    <name type="common">sansaifugu</name>
    <dbReference type="NCBI Taxonomy" id="433684"/>
    <lineage>
        <taxon>Eukaryota</taxon>
        <taxon>Metazoa</taxon>
        <taxon>Chordata</taxon>
        <taxon>Craniata</taxon>
        <taxon>Vertebrata</taxon>
        <taxon>Euteleostomi</taxon>
        <taxon>Actinopterygii</taxon>
        <taxon>Neopterygii</taxon>
        <taxon>Teleostei</taxon>
        <taxon>Neoteleostei</taxon>
        <taxon>Acanthomorphata</taxon>
        <taxon>Eupercaria</taxon>
        <taxon>Tetraodontiformes</taxon>
        <taxon>Tetradontoidea</taxon>
        <taxon>Tetraodontidae</taxon>
        <taxon>Takifugu</taxon>
    </lineage>
</organism>
<keyword evidence="3" id="KW-0812">Transmembrane</keyword>
<comment type="similarity">
    <text evidence="1">Belongs to the G-protein coupled receptor T2R family.</text>
</comment>
<feature type="transmembrane region" description="Helical" evidence="3">
    <location>
        <begin position="84"/>
        <end position="106"/>
    </location>
</feature>
<evidence type="ECO:0000313" key="4">
    <source>
        <dbReference type="EMBL" id="TWW80666.1"/>
    </source>
</evidence>
<proteinExistence type="inferred from homology"/>
<feature type="transmembrane region" description="Helical" evidence="3">
    <location>
        <begin position="150"/>
        <end position="170"/>
    </location>
</feature>
<keyword evidence="5" id="KW-1185">Reference proteome</keyword>
<feature type="compositionally biased region" description="Polar residues" evidence="2">
    <location>
        <begin position="397"/>
        <end position="407"/>
    </location>
</feature>
<evidence type="ECO:0000256" key="2">
    <source>
        <dbReference type="SAM" id="MobiDB-lite"/>
    </source>
</evidence>
<accession>A0A5C6PP82</accession>
<evidence type="ECO:0000256" key="1">
    <source>
        <dbReference type="RuleBase" id="RU004423"/>
    </source>
</evidence>
<reference evidence="4 5" key="1">
    <citation type="submission" date="2019-04" db="EMBL/GenBank/DDBJ databases">
        <title>Chromosome genome assembly for Takifugu flavidus.</title>
        <authorList>
            <person name="Xiao S."/>
        </authorList>
    </citation>
    <scope>NUCLEOTIDE SEQUENCE [LARGE SCALE GENOMIC DNA]</scope>
    <source>
        <strain evidence="4">HTHZ2018</strain>
        <tissue evidence="4">Muscle</tissue>
    </source>
</reference>